<reference evidence="4" key="1">
    <citation type="submission" date="2012-02" db="EMBL/GenBank/DDBJ databases">
        <title>The complete genome of Solitalea canadensis DSM 3403.</title>
        <authorList>
            <consortium name="US DOE Joint Genome Institute (JGI-PGF)"/>
            <person name="Lucas S."/>
            <person name="Copeland A."/>
            <person name="Lapidus A."/>
            <person name="Glavina del Rio T."/>
            <person name="Dalin E."/>
            <person name="Tice H."/>
            <person name="Bruce D."/>
            <person name="Goodwin L."/>
            <person name="Pitluck S."/>
            <person name="Peters L."/>
            <person name="Ovchinnikova G."/>
            <person name="Lu M."/>
            <person name="Kyrpides N."/>
            <person name="Mavromatis K."/>
            <person name="Ivanova N."/>
            <person name="Brettin T."/>
            <person name="Detter J.C."/>
            <person name="Han C."/>
            <person name="Larimer F."/>
            <person name="Land M."/>
            <person name="Hauser L."/>
            <person name="Markowitz V."/>
            <person name="Cheng J.-F."/>
            <person name="Hugenholtz P."/>
            <person name="Woyke T."/>
            <person name="Wu D."/>
            <person name="Spring S."/>
            <person name="Schroeder M."/>
            <person name="Kopitz M."/>
            <person name="Brambilla E."/>
            <person name="Klenk H.-P."/>
            <person name="Eisen J.A."/>
        </authorList>
    </citation>
    <scope>NUCLEOTIDE SEQUENCE</scope>
    <source>
        <strain evidence="4">DSM 3403</strain>
    </source>
</reference>
<dbReference type="InterPro" id="IPR012373">
    <property type="entry name" value="Ferrdict_sens_TM"/>
</dbReference>
<accession>H8KUB5</accession>
<dbReference type="PIRSF" id="PIRSF018266">
    <property type="entry name" value="FecR"/>
    <property type="match status" value="1"/>
</dbReference>
<feature type="transmembrane region" description="Helical" evidence="1">
    <location>
        <begin position="76"/>
        <end position="98"/>
    </location>
</feature>
<sequence>MDTLRKLLQKQANGKNLTSEEQAMLKQAYKELFEEEMAAAEDGMISVSDGERGRVIKQRIDDRISGQQRFYNNTSIIRRIAAIWLVGCTLFAGAYWLWTYNADTNNHLAQQQDILPGSDKALLTLADGTVKSLTDAQNGIVATQGGVRIEKDGNGNVRYFVGPQEAESTAMNTIATPKGGKFQVTLPDGSKAMLNAASSLSYPVHFTGNERRVRMTGEVYFEIKKLVRPEGKGNIPFFVETDKQEIQVLGTHFNVNAYGDENTVRTTLVEGSVNVRCNSGQSVLLKPGQQAVLTGTLEVREADIQQQLAWVNGDFIFRGETLENVLRQVSRWYDVDVECPAHIGQLRFNGMVSRSQPISSIIKMIQSTKKAKVTLNERRFVVTE</sequence>
<dbReference type="AlphaFoldDB" id="H8KUB5"/>
<evidence type="ECO:0000259" key="2">
    <source>
        <dbReference type="Pfam" id="PF04773"/>
    </source>
</evidence>
<dbReference type="Pfam" id="PF16344">
    <property type="entry name" value="FecR_C"/>
    <property type="match status" value="1"/>
</dbReference>
<dbReference type="Proteomes" id="UP000007590">
    <property type="component" value="Chromosome"/>
</dbReference>
<protein>
    <submittedName>
        <fullName evidence="4">Fe2+-dicitrate sensor, membrane component</fullName>
    </submittedName>
</protein>
<dbReference type="GO" id="GO:0016989">
    <property type="term" value="F:sigma factor antagonist activity"/>
    <property type="evidence" value="ECO:0007669"/>
    <property type="project" value="TreeGrafter"/>
</dbReference>
<evidence type="ECO:0000313" key="4">
    <source>
        <dbReference type="EMBL" id="AFD07227.1"/>
    </source>
</evidence>
<keyword evidence="1" id="KW-0472">Membrane</keyword>
<dbReference type="STRING" id="929556.Solca_2176"/>
<dbReference type="OrthoDB" id="1099963at2"/>
<dbReference type="PANTHER" id="PTHR30273:SF2">
    <property type="entry name" value="PROTEIN FECR"/>
    <property type="match status" value="1"/>
</dbReference>
<dbReference type="eggNOG" id="COG3712">
    <property type="taxonomic scope" value="Bacteria"/>
</dbReference>
<dbReference type="InterPro" id="IPR006860">
    <property type="entry name" value="FecR"/>
</dbReference>
<feature type="domain" description="FecR protein" evidence="2">
    <location>
        <begin position="173"/>
        <end position="274"/>
    </location>
</feature>
<organism evidence="4 5">
    <name type="scientific">Solitalea canadensis (strain ATCC 29591 / DSM 3403 / JCM 21819 / LMG 8368 / NBRC 15130 / NCIMB 12057 / USAM 9D)</name>
    <name type="common">Flexibacter canadensis</name>
    <dbReference type="NCBI Taxonomy" id="929556"/>
    <lineage>
        <taxon>Bacteria</taxon>
        <taxon>Pseudomonadati</taxon>
        <taxon>Bacteroidota</taxon>
        <taxon>Sphingobacteriia</taxon>
        <taxon>Sphingobacteriales</taxon>
        <taxon>Sphingobacteriaceae</taxon>
        <taxon>Solitalea</taxon>
    </lineage>
</organism>
<dbReference type="HOGENOM" id="CLU_050192_1_0_10"/>
<dbReference type="Gene3D" id="2.60.120.1440">
    <property type="match status" value="1"/>
</dbReference>
<dbReference type="PANTHER" id="PTHR30273">
    <property type="entry name" value="PERIPLASMIC SIGNAL SENSOR AND SIGMA FACTOR ACTIVATOR FECR-RELATED"/>
    <property type="match status" value="1"/>
</dbReference>
<dbReference type="KEGG" id="scn:Solca_2176"/>
<dbReference type="InterPro" id="IPR032508">
    <property type="entry name" value="FecR_C"/>
</dbReference>
<proteinExistence type="predicted"/>
<dbReference type="EMBL" id="CP003349">
    <property type="protein sequence ID" value="AFD07227.1"/>
    <property type="molecule type" value="Genomic_DNA"/>
</dbReference>
<gene>
    <name evidence="4" type="ordered locus">Solca_2176</name>
</gene>
<dbReference type="Gene3D" id="3.55.50.30">
    <property type="match status" value="1"/>
</dbReference>
<evidence type="ECO:0000256" key="1">
    <source>
        <dbReference type="SAM" id="Phobius"/>
    </source>
</evidence>
<dbReference type="RefSeq" id="WP_014680454.1">
    <property type="nucleotide sequence ID" value="NC_017770.1"/>
</dbReference>
<feature type="domain" description="Protein FecR C-terminal" evidence="3">
    <location>
        <begin position="314"/>
        <end position="381"/>
    </location>
</feature>
<keyword evidence="5" id="KW-1185">Reference proteome</keyword>
<evidence type="ECO:0000259" key="3">
    <source>
        <dbReference type="Pfam" id="PF16344"/>
    </source>
</evidence>
<dbReference type="Pfam" id="PF04773">
    <property type="entry name" value="FecR"/>
    <property type="match status" value="1"/>
</dbReference>
<name>H8KUB5_SOLCM</name>
<evidence type="ECO:0000313" key="5">
    <source>
        <dbReference type="Proteomes" id="UP000007590"/>
    </source>
</evidence>
<keyword evidence="1" id="KW-1133">Transmembrane helix</keyword>
<keyword evidence="1" id="KW-0812">Transmembrane</keyword>